<keyword evidence="2" id="KW-1185">Reference proteome</keyword>
<proteinExistence type="predicted"/>
<evidence type="ECO:0000313" key="2">
    <source>
        <dbReference type="Proteomes" id="UP000008281"/>
    </source>
</evidence>
<gene>
    <name evidence="1" type="ORF">CRE_22609</name>
</gene>
<dbReference type="OMA" id="ICRRENT"/>
<dbReference type="InParanoid" id="E3N8P1"/>
<dbReference type="OrthoDB" id="5910972at2759"/>
<dbReference type="PANTHER" id="PTHR31379:SF1">
    <property type="entry name" value="F-BOX C PROTEIN-RELATED"/>
    <property type="match status" value="1"/>
</dbReference>
<dbReference type="CTD" id="9807411"/>
<reference evidence="1" key="1">
    <citation type="submission" date="2007-07" db="EMBL/GenBank/DDBJ databases">
        <title>PCAP assembly of the Caenorhabditis remanei genome.</title>
        <authorList>
            <consortium name="The Caenorhabditis remanei Sequencing Consortium"/>
            <person name="Wilson R.K."/>
        </authorList>
    </citation>
    <scope>NUCLEOTIDE SEQUENCE [LARGE SCALE GENOMIC DNA]</scope>
    <source>
        <strain evidence="1">PB4641</strain>
    </source>
</reference>
<dbReference type="eggNOG" id="ENOG502TJP9">
    <property type="taxonomic scope" value="Eukaryota"/>
</dbReference>
<sequence>MHKNLLSYQCLKAVLEHMDANKRFQLAIRIPSIRSADRASPLRIRKLAFNTFGLQCNSETYQLGIYRKYLGVATPKIVDEENSKGGVQYDFNQFGFRDRTSQSTVTPGDVVIGELDVSTQEEHTNEQMRELERYLDYYKRNSALSSQSSIRRTQFQEEIEKTELSLEPFICRRENTTTKYESFIQLTTHTYPIERVRYTKKLYEAMKYLCTLIFGDRRLAIRVKRLEILEDPMIIRLPLNLSFKVEALKIGYNGTKTLNALTPIMEDWNVECLECYWIDNLDDINHPAFLNAKTLVFSNISYLSPWLTTFKKLQNRKILFKHAYAVFENKYYIHLMKYWQINGRDIGKIFSFCVTMKQSLEVKEVIKEELGGIEMENGTLIVSMNSYSSIEISVNENSDIEQTEQHMGEFTVKMEIVKRND</sequence>
<dbReference type="AlphaFoldDB" id="E3N8P1"/>
<dbReference type="FunCoup" id="E3N8P1">
    <property type="interactions" value="1080"/>
</dbReference>
<dbReference type="HOGENOM" id="CLU_042576_0_1_1"/>
<accession>E3N8P1</accession>
<dbReference type="Proteomes" id="UP000008281">
    <property type="component" value="Unassembled WGS sequence"/>
</dbReference>
<evidence type="ECO:0000313" key="1">
    <source>
        <dbReference type="EMBL" id="EFO89564.1"/>
    </source>
</evidence>
<dbReference type="InterPro" id="IPR021942">
    <property type="entry name" value="DUF3557"/>
</dbReference>
<dbReference type="KEGG" id="crq:GCK72_007355"/>
<dbReference type="PANTHER" id="PTHR31379">
    <property type="entry name" value="F-BOX C PROTEIN-RELATED-RELATED"/>
    <property type="match status" value="1"/>
</dbReference>
<organism evidence="2">
    <name type="scientific">Caenorhabditis remanei</name>
    <name type="common">Caenorhabditis vulgaris</name>
    <dbReference type="NCBI Taxonomy" id="31234"/>
    <lineage>
        <taxon>Eukaryota</taxon>
        <taxon>Metazoa</taxon>
        <taxon>Ecdysozoa</taxon>
        <taxon>Nematoda</taxon>
        <taxon>Chromadorea</taxon>
        <taxon>Rhabditida</taxon>
        <taxon>Rhabditina</taxon>
        <taxon>Rhabditomorpha</taxon>
        <taxon>Rhabditoidea</taxon>
        <taxon>Rhabditidae</taxon>
        <taxon>Peloderinae</taxon>
        <taxon>Caenorhabditis</taxon>
    </lineage>
</organism>
<dbReference type="GeneID" id="9807411"/>
<name>E3N8P1_CAERE</name>
<dbReference type="Pfam" id="PF12078">
    <property type="entry name" value="DUF3557"/>
    <property type="match status" value="1"/>
</dbReference>
<protein>
    <submittedName>
        <fullName evidence="1">Uncharacterized protein</fullName>
    </submittedName>
</protein>
<dbReference type="RefSeq" id="XP_003095218.2">
    <property type="nucleotide sequence ID" value="XM_003095170.2"/>
</dbReference>
<dbReference type="EMBL" id="DS268558">
    <property type="protein sequence ID" value="EFO89564.1"/>
    <property type="molecule type" value="Genomic_DNA"/>
</dbReference>